<gene>
    <name evidence="1" type="ORF">MR241_06495</name>
</gene>
<sequence length="219" mass="23844">MDRTISVIGEAEISAKPDTVVLDLSVSAHERDYEPTARAAAEQADRLYGAVRKAGFSDSDLKTADFSVNTAYKNVRDENGNYGSVFDGYRCVQRFTLEFPTDMARLAQTLSYIGSCGADPDVRISFTVRDTEMLKERLLTECTVSARKKAEILCRGLGVMPGEVISVKCGDCQPDFMSATGFSVGDRVMPLMAKAGCAENMTPEDVKISESVSFVFGII</sequence>
<dbReference type="PANTHER" id="PTHR34387">
    <property type="entry name" value="SLR1258 PROTEIN"/>
    <property type="match status" value="1"/>
</dbReference>
<dbReference type="Gene3D" id="3.30.70.2970">
    <property type="entry name" value="Protein of unknown function (DUF541), domain 2"/>
    <property type="match status" value="1"/>
</dbReference>
<dbReference type="Pfam" id="PF04402">
    <property type="entry name" value="SIMPL"/>
    <property type="match status" value="1"/>
</dbReference>
<dbReference type="GO" id="GO:0006974">
    <property type="term" value="P:DNA damage response"/>
    <property type="evidence" value="ECO:0007669"/>
    <property type="project" value="TreeGrafter"/>
</dbReference>
<name>A0AAE3FI46_9BACT</name>
<dbReference type="InterPro" id="IPR007497">
    <property type="entry name" value="SIMPL/DUF541"/>
</dbReference>
<comment type="caution">
    <text evidence="1">The sequence shown here is derived from an EMBL/GenBank/DDBJ whole genome shotgun (WGS) entry which is preliminary data.</text>
</comment>
<dbReference type="Proteomes" id="UP001139365">
    <property type="component" value="Unassembled WGS sequence"/>
</dbReference>
<dbReference type="EMBL" id="JALEMU010000102">
    <property type="protein sequence ID" value="MCI5755930.1"/>
    <property type="molecule type" value="Genomic_DNA"/>
</dbReference>
<evidence type="ECO:0000313" key="1">
    <source>
        <dbReference type="EMBL" id="MCI5755930.1"/>
    </source>
</evidence>
<dbReference type="InterPro" id="IPR052022">
    <property type="entry name" value="26kDa_periplasmic_antigen"/>
</dbReference>
<evidence type="ECO:0000313" key="2">
    <source>
        <dbReference type="Proteomes" id="UP001139365"/>
    </source>
</evidence>
<proteinExistence type="predicted"/>
<protein>
    <submittedName>
        <fullName evidence="1">SIMPL domain-containing protein</fullName>
    </submittedName>
</protein>
<reference evidence="1 2" key="1">
    <citation type="submission" date="2022-03" db="EMBL/GenBank/DDBJ databases">
        <title>Metagenome-assembled genomes from swine fecal metagenomes.</title>
        <authorList>
            <person name="Holman D.B."/>
            <person name="Kommadath A."/>
        </authorList>
    </citation>
    <scope>NUCLEOTIDE SEQUENCE [LARGE SCALE GENOMIC DNA]</scope>
    <source>
        <strain evidence="1">SUG147</strain>
    </source>
</reference>
<dbReference type="Gene3D" id="3.30.110.170">
    <property type="entry name" value="Protein of unknown function (DUF541), domain 1"/>
    <property type="match status" value="1"/>
</dbReference>
<dbReference type="AlphaFoldDB" id="A0AAE3FI46"/>
<organism evidence="1 2">
    <name type="scientific">Candidatus Colimorpha enterica</name>
    <dbReference type="NCBI Taxonomy" id="3083063"/>
    <lineage>
        <taxon>Bacteria</taxon>
        <taxon>Pseudomonadati</taxon>
        <taxon>Bacteroidota</taxon>
        <taxon>Bacteroidia</taxon>
        <taxon>Bacteroidales</taxon>
        <taxon>Candidatus Colimorpha</taxon>
    </lineage>
</organism>
<accession>A0AAE3FI46</accession>
<dbReference type="PANTHER" id="PTHR34387:SF2">
    <property type="entry name" value="SLR1258 PROTEIN"/>
    <property type="match status" value="1"/>
</dbReference>